<dbReference type="GO" id="GO:0045259">
    <property type="term" value="C:proton-transporting ATP synthase complex"/>
    <property type="evidence" value="ECO:0007669"/>
    <property type="project" value="UniProtKB-KW"/>
</dbReference>
<keyword evidence="4 12" id="KW-0812">Transmembrane</keyword>
<dbReference type="OrthoDB" id="282095at2"/>
<comment type="subcellular location">
    <subcellularLocation>
        <location evidence="12">Cell membrane</location>
        <topology evidence="12">Single-pass membrane protein</topology>
    </subcellularLocation>
    <subcellularLocation>
        <location evidence="11">Endomembrane system</location>
        <topology evidence="11">Single-pass membrane protein</topology>
    </subcellularLocation>
</comment>
<evidence type="ECO:0000256" key="8">
    <source>
        <dbReference type="ARBA" id="ARBA00023136"/>
    </source>
</evidence>
<keyword evidence="7 12" id="KW-0406">Ion transport</keyword>
<keyword evidence="14" id="KW-0175">Coiled coil</keyword>
<dbReference type="InterPro" id="IPR050059">
    <property type="entry name" value="ATP_synthase_B_chain"/>
</dbReference>
<evidence type="ECO:0000256" key="5">
    <source>
        <dbReference type="ARBA" id="ARBA00022781"/>
    </source>
</evidence>
<evidence type="ECO:0000256" key="1">
    <source>
        <dbReference type="ARBA" id="ARBA00005513"/>
    </source>
</evidence>
<evidence type="ECO:0000256" key="3">
    <source>
        <dbReference type="ARBA" id="ARBA00022547"/>
    </source>
</evidence>
<dbReference type="GO" id="GO:0012505">
    <property type="term" value="C:endomembrane system"/>
    <property type="evidence" value="ECO:0007669"/>
    <property type="project" value="UniProtKB-SubCell"/>
</dbReference>
<dbReference type="GO" id="GO:0005886">
    <property type="term" value="C:plasma membrane"/>
    <property type="evidence" value="ECO:0007669"/>
    <property type="project" value="UniProtKB-SubCell"/>
</dbReference>
<dbReference type="STRING" id="679192.HMPREF9013_1131"/>
<keyword evidence="9 12" id="KW-0066">ATP synthesis</keyword>
<dbReference type="InterPro" id="IPR002146">
    <property type="entry name" value="ATP_synth_b/b'su_bac/chlpt"/>
</dbReference>
<comment type="function">
    <text evidence="12">Component of the F(0) channel, it forms part of the peripheral stalk, linking F(1) to F(0).</text>
</comment>
<dbReference type="RefSeq" id="WP_006626766.1">
    <property type="nucleotide sequence ID" value="NZ_ADFR01000002.1"/>
</dbReference>
<feature type="transmembrane region" description="Helical" evidence="12">
    <location>
        <begin position="12"/>
        <end position="30"/>
    </location>
</feature>
<dbReference type="Proteomes" id="UP000005017">
    <property type="component" value="Unassembled WGS sequence"/>
</dbReference>
<proteinExistence type="inferred from homology"/>
<evidence type="ECO:0000256" key="14">
    <source>
        <dbReference type="SAM" id="Coils"/>
    </source>
</evidence>
<dbReference type="GO" id="GO:0046933">
    <property type="term" value="F:proton-transporting ATP synthase activity, rotational mechanism"/>
    <property type="evidence" value="ECO:0007669"/>
    <property type="project" value="UniProtKB-UniRule"/>
</dbReference>
<keyword evidence="16" id="KW-1185">Reference proteome</keyword>
<dbReference type="HAMAP" id="MF_01398">
    <property type="entry name" value="ATP_synth_b_bprime"/>
    <property type="match status" value="1"/>
</dbReference>
<comment type="similarity">
    <text evidence="1 12 13">Belongs to the ATPase B chain family.</text>
</comment>
<evidence type="ECO:0000256" key="10">
    <source>
        <dbReference type="ARBA" id="ARBA00025198"/>
    </source>
</evidence>
<evidence type="ECO:0000313" key="16">
    <source>
        <dbReference type="Proteomes" id="UP000005017"/>
    </source>
</evidence>
<evidence type="ECO:0000256" key="11">
    <source>
        <dbReference type="ARBA" id="ARBA00037847"/>
    </source>
</evidence>
<protein>
    <recommendedName>
        <fullName evidence="12">ATP synthase subunit b</fullName>
    </recommendedName>
    <alternativeName>
        <fullName evidence="12">ATP synthase F(0) sector subunit b</fullName>
    </alternativeName>
    <alternativeName>
        <fullName evidence="12">ATPase subunit I</fullName>
    </alternativeName>
    <alternativeName>
        <fullName evidence="12">F-type ATPase subunit b</fullName>
        <shortName evidence="12">F-ATPase subunit b</shortName>
    </alternativeName>
</protein>
<dbReference type="eggNOG" id="COG0711">
    <property type="taxonomic scope" value="Bacteria"/>
</dbReference>
<comment type="function">
    <text evidence="10 12">F(1)F(0) ATP synthase produces ATP from ADP in the presence of a proton or sodium gradient. F-type ATPases consist of two structural domains, F(1) containing the extramembraneous catalytic core and F(0) containing the membrane proton channel, linked together by a central stalk and a peripheral stalk. During catalysis, ATP synthesis in the catalytic domain of F(1) is coupled via a rotary mechanism of the central stalk subunits to proton translocation.</text>
</comment>
<evidence type="ECO:0000256" key="7">
    <source>
        <dbReference type="ARBA" id="ARBA00023065"/>
    </source>
</evidence>
<keyword evidence="6 12" id="KW-1133">Transmembrane helix</keyword>
<accession>D2MMZ5</accession>
<evidence type="ECO:0000256" key="13">
    <source>
        <dbReference type="RuleBase" id="RU003848"/>
    </source>
</evidence>
<evidence type="ECO:0000256" key="2">
    <source>
        <dbReference type="ARBA" id="ARBA00022448"/>
    </source>
</evidence>
<evidence type="ECO:0000256" key="6">
    <source>
        <dbReference type="ARBA" id="ARBA00022989"/>
    </source>
</evidence>
<evidence type="ECO:0000313" key="15">
    <source>
        <dbReference type="EMBL" id="EFC06421.1"/>
    </source>
</evidence>
<dbReference type="Pfam" id="PF00430">
    <property type="entry name" value="ATP-synt_B"/>
    <property type="match status" value="1"/>
</dbReference>
<evidence type="ECO:0000256" key="12">
    <source>
        <dbReference type="HAMAP-Rule" id="MF_01398"/>
    </source>
</evidence>
<gene>
    <name evidence="12" type="primary">atpF</name>
    <name evidence="15" type="ORF">HMPREF9013_1131</name>
</gene>
<dbReference type="PANTHER" id="PTHR33445:SF2">
    <property type="entry name" value="ATP SYNTHASE SUBUNIT B', CHLOROPLASTIC"/>
    <property type="match status" value="1"/>
</dbReference>
<dbReference type="CDD" id="cd06503">
    <property type="entry name" value="ATP-synt_Fo_b"/>
    <property type="match status" value="1"/>
</dbReference>
<dbReference type="PANTHER" id="PTHR33445">
    <property type="entry name" value="ATP SYNTHASE SUBUNIT B', CHLOROPLASTIC"/>
    <property type="match status" value="1"/>
</dbReference>
<organism evidence="15 16">
    <name type="scientific">Bulleidia extructa W1219</name>
    <dbReference type="NCBI Taxonomy" id="679192"/>
    <lineage>
        <taxon>Bacteria</taxon>
        <taxon>Bacillati</taxon>
        <taxon>Bacillota</taxon>
        <taxon>Erysipelotrichia</taxon>
        <taxon>Erysipelotrichales</taxon>
        <taxon>Erysipelotrichaceae</taxon>
        <taxon>Bulleidia</taxon>
    </lineage>
</organism>
<evidence type="ECO:0000256" key="4">
    <source>
        <dbReference type="ARBA" id="ARBA00022692"/>
    </source>
</evidence>
<comment type="subunit">
    <text evidence="12">F-type ATPases have 2 components, F(1) - the catalytic core - and F(0) - the membrane proton channel. F(1) has five subunits: alpha(3), beta(3), gamma(1), delta(1), epsilon(1). F(0) has three main subunits: a(1), b(2) and c(10-14). The alpha and beta chains form an alternating ring which encloses part of the gamma chain. F(1) is attached to F(0) by a central stalk formed by the gamma and epsilon chains, while a peripheral stalk is formed by the delta and b chains.</text>
</comment>
<keyword evidence="8 12" id="KW-0472">Membrane</keyword>
<keyword evidence="12" id="KW-1003">Cell membrane</keyword>
<dbReference type="GO" id="GO:0046961">
    <property type="term" value="F:proton-transporting ATPase activity, rotational mechanism"/>
    <property type="evidence" value="ECO:0007669"/>
    <property type="project" value="TreeGrafter"/>
</dbReference>
<feature type="coiled-coil region" evidence="14">
    <location>
        <begin position="60"/>
        <end position="120"/>
    </location>
</feature>
<sequence>MSVDIVGQLFPNGLTMIAQLLSTFVLFLLMRKFLWKSIQTYLQKRSDKLQSDLLAGESAKAEAETDRALAKKQLEQASLKSKELVEKATVQAKQERQLILDQAEQEAKIREARASEQIAKERRDLENSIKAEIVNVALSATAKVVGEKHAKDIDEEAIARFVEGNNHES</sequence>
<comment type="caution">
    <text evidence="15">The sequence shown here is derived from an EMBL/GenBank/DDBJ whole genome shotgun (WGS) entry which is preliminary data.</text>
</comment>
<dbReference type="EMBL" id="ADFR01000002">
    <property type="protein sequence ID" value="EFC06421.1"/>
    <property type="molecule type" value="Genomic_DNA"/>
</dbReference>
<keyword evidence="2 12" id="KW-0813">Transport</keyword>
<name>D2MMZ5_9FIRM</name>
<dbReference type="AlphaFoldDB" id="D2MMZ5"/>
<evidence type="ECO:0000256" key="9">
    <source>
        <dbReference type="ARBA" id="ARBA00023310"/>
    </source>
</evidence>
<keyword evidence="3 12" id="KW-0138">CF(0)</keyword>
<reference evidence="16" key="1">
    <citation type="submission" date="2009-12" db="EMBL/GenBank/DDBJ databases">
        <title>Sequence of Clostridiales genomosp. BVAB3 str. UPII9-5.</title>
        <authorList>
            <person name="Madupu R."/>
            <person name="Durkin A.S."/>
            <person name="Torralba M."/>
            <person name="Methe B."/>
            <person name="Sutton G.G."/>
            <person name="Strausberg R.L."/>
            <person name="Nelson K.E."/>
        </authorList>
    </citation>
    <scope>NUCLEOTIDE SEQUENCE [LARGE SCALE GENOMIC DNA]</scope>
    <source>
        <strain evidence="16">W1219</strain>
    </source>
</reference>
<keyword evidence="5 12" id="KW-0375">Hydrogen ion transport</keyword>